<dbReference type="Pfam" id="PF01202">
    <property type="entry name" value="SKI"/>
    <property type="match status" value="1"/>
</dbReference>
<dbReference type="Pfam" id="PF01381">
    <property type="entry name" value="HTH_3"/>
    <property type="match status" value="1"/>
</dbReference>
<comment type="caution">
    <text evidence="7">Lacks conserved residue(s) required for the propagation of feature annotation.</text>
</comment>
<feature type="binding site" evidence="7">
    <location>
        <position position="217"/>
    </location>
    <ligand>
        <name>substrate</name>
    </ligand>
</feature>
<keyword evidence="1 7" id="KW-0028">Amino-acid biosynthesis</keyword>
<evidence type="ECO:0000259" key="8">
    <source>
        <dbReference type="PROSITE" id="PS50943"/>
    </source>
</evidence>
<evidence type="ECO:0000256" key="7">
    <source>
        <dbReference type="HAMAP-Rule" id="MF_00109"/>
    </source>
</evidence>
<dbReference type="GO" id="GO:0009423">
    <property type="term" value="P:chorismate biosynthetic process"/>
    <property type="evidence" value="ECO:0007669"/>
    <property type="project" value="UniProtKB-UniRule"/>
</dbReference>
<dbReference type="GO" id="GO:0005524">
    <property type="term" value="F:ATP binding"/>
    <property type="evidence" value="ECO:0007669"/>
    <property type="project" value="UniProtKB-UniRule"/>
</dbReference>
<gene>
    <name evidence="7" type="primary">aroK</name>
    <name evidence="9" type="ORF">HKN21_06220</name>
</gene>
<dbReference type="Gene3D" id="3.40.50.300">
    <property type="entry name" value="P-loop containing nucleotide triphosphate hydrolases"/>
    <property type="match status" value="1"/>
</dbReference>
<dbReference type="SMART" id="SM00530">
    <property type="entry name" value="HTH_XRE"/>
    <property type="match status" value="1"/>
</dbReference>
<feature type="binding site" evidence="7">
    <location>
        <position position="136"/>
    </location>
    <ligand>
        <name>substrate</name>
    </ligand>
</feature>
<dbReference type="AlphaFoldDB" id="A0A7Y2H1U8"/>
<keyword evidence="7" id="KW-0460">Magnesium</keyword>
<comment type="caution">
    <text evidence="9">The sequence shown here is derived from an EMBL/GenBank/DDBJ whole genome shotgun (WGS) entry which is preliminary data.</text>
</comment>
<keyword evidence="7" id="KW-0479">Metal-binding</keyword>
<evidence type="ECO:0000256" key="2">
    <source>
        <dbReference type="ARBA" id="ARBA00022679"/>
    </source>
</evidence>
<evidence type="ECO:0000256" key="4">
    <source>
        <dbReference type="ARBA" id="ARBA00022777"/>
    </source>
</evidence>
<comment type="function">
    <text evidence="7">Catalyzes the specific phosphorylation of the 3-hydroxyl group of shikimic acid using ATP as a cosubstrate.</text>
</comment>
<dbReference type="InterPro" id="IPR001387">
    <property type="entry name" value="Cro/C1-type_HTH"/>
</dbReference>
<keyword evidence="4 7" id="KW-0418">Kinase</keyword>
<dbReference type="SUPFAM" id="SSF52540">
    <property type="entry name" value="P-loop containing nucleoside triphosphate hydrolases"/>
    <property type="match status" value="1"/>
</dbReference>
<organism evidence="9 10">
    <name type="scientific">Eiseniibacteriota bacterium</name>
    <dbReference type="NCBI Taxonomy" id="2212470"/>
    <lineage>
        <taxon>Bacteria</taxon>
        <taxon>Candidatus Eiseniibacteriota</taxon>
    </lineage>
</organism>
<evidence type="ECO:0000313" key="9">
    <source>
        <dbReference type="EMBL" id="NNF06336.1"/>
    </source>
</evidence>
<dbReference type="Proteomes" id="UP000547674">
    <property type="component" value="Unassembled WGS sequence"/>
</dbReference>
<dbReference type="UniPathway" id="UPA00053">
    <property type="reaction ID" value="UER00088"/>
</dbReference>
<evidence type="ECO:0000256" key="3">
    <source>
        <dbReference type="ARBA" id="ARBA00022741"/>
    </source>
</evidence>
<dbReference type="GO" id="GO:0009073">
    <property type="term" value="P:aromatic amino acid family biosynthetic process"/>
    <property type="evidence" value="ECO:0007669"/>
    <property type="project" value="UniProtKB-KW"/>
</dbReference>
<dbReference type="GO" id="GO:0000287">
    <property type="term" value="F:magnesium ion binding"/>
    <property type="evidence" value="ECO:0007669"/>
    <property type="project" value="UniProtKB-UniRule"/>
</dbReference>
<feature type="binding site" evidence="7">
    <location>
        <position position="112"/>
    </location>
    <ligand>
        <name>substrate</name>
    </ligand>
</feature>
<evidence type="ECO:0000256" key="1">
    <source>
        <dbReference type="ARBA" id="ARBA00022605"/>
    </source>
</evidence>
<dbReference type="PROSITE" id="PS50943">
    <property type="entry name" value="HTH_CROC1"/>
    <property type="match status" value="1"/>
</dbReference>
<keyword evidence="7" id="KW-0963">Cytoplasm</keyword>
<dbReference type="InterPro" id="IPR010982">
    <property type="entry name" value="Lambda_DNA-bd_dom_sf"/>
</dbReference>
<feature type="binding site" evidence="7">
    <location>
        <position position="198"/>
    </location>
    <ligand>
        <name>ATP</name>
        <dbReference type="ChEBI" id="CHEBI:30616"/>
    </ligand>
</feature>
<evidence type="ECO:0000256" key="5">
    <source>
        <dbReference type="ARBA" id="ARBA00022840"/>
    </source>
</evidence>
<keyword evidence="3 7" id="KW-0547">Nucleotide-binding</keyword>
<comment type="pathway">
    <text evidence="7">Metabolic intermediate biosynthesis; chorismate biosynthesis; chorismate from D-erythrose 4-phosphate and phosphoenolpyruvate: step 5/7.</text>
</comment>
<dbReference type="InterPro" id="IPR031322">
    <property type="entry name" value="Shikimate/glucono_kinase"/>
</dbReference>
<sequence length="250" mass="27529">MSSPISQSALHALGATVARLRREQGLSRRTLCERSGLSPRFLAQLEKGEGNISFLRLHDVSRALGTSMVDLISQAEAQPHRFISLVGLRGAGKSTVGRALASALGKPFWELDERIEKEAGLSLGQIFELQGDDTFRRLERQALESLLAEEAGGVVATSGGIVNDPETFSLLRRRTTTVWLKAAPKDHWNRVVAQGDHRPMENHPNAMSELERLWDTREPLYSQAQKIVLTSGRTVDDIVNELESVDLAVA</sequence>
<dbReference type="CDD" id="cd00093">
    <property type="entry name" value="HTH_XRE"/>
    <property type="match status" value="1"/>
</dbReference>
<evidence type="ECO:0000256" key="6">
    <source>
        <dbReference type="ARBA" id="ARBA00023141"/>
    </source>
</evidence>
<evidence type="ECO:0000313" key="10">
    <source>
        <dbReference type="Proteomes" id="UP000547674"/>
    </source>
</evidence>
<keyword evidence="6 7" id="KW-0057">Aromatic amino acid biosynthesis</keyword>
<keyword evidence="2 7" id="KW-0808">Transferase</keyword>
<reference evidence="9 10" key="1">
    <citation type="submission" date="2020-03" db="EMBL/GenBank/DDBJ databases">
        <title>Metabolic flexibility allows generalist bacteria to become dominant in a frequently disturbed ecosystem.</title>
        <authorList>
            <person name="Chen Y.-J."/>
            <person name="Leung P.M."/>
            <person name="Bay S.K."/>
            <person name="Hugenholtz P."/>
            <person name="Kessler A.J."/>
            <person name="Shelley G."/>
            <person name="Waite D.W."/>
            <person name="Cook P.L."/>
            <person name="Greening C."/>
        </authorList>
    </citation>
    <scope>NUCLEOTIDE SEQUENCE [LARGE SCALE GENOMIC DNA]</scope>
    <source>
        <strain evidence="9">SS_bin_28</strain>
    </source>
</reference>
<keyword evidence="5 7" id="KW-0067">ATP-binding</keyword>
<protein>
    <recommendedName>
        <fullName evidence="7">Shikimate kinase</fullName>
        <shortName evidence="7">SK</shortName>
        <ecNumber evidence="7">2.7.1.71</ecNumber>
    </recommendedName>
</protein>
<dbReference type="GO" id="GO:0005829">
    <property type="term" value="C:cytosol"/>
    <property type="evidence" value="ECO:0007669"/>
    <property type="project" value="TreeGrafter"/>
</dbReference>
<feature type="binding site" evidence="7">
    <location>
        <position position="159"/>
    </location>
    <ligand>
        <name>substrate</name>
    </ligand>
</feature>
<dbReference type="HAMAP" id="MF_00109">
    <property type="entry name" value="Shikimate_kinase"/>
    <property type="match status" value="1"/>
</dbReference>
<comment type="cofactor">
    <cofactor evidence="7">
        <name>Mg(2+)</name>
        <dbReference type="ChEBI" id="CHEBI:18420"/>
    </cofactor>
    <text evidence="7">Binds 1 Mg(2+) ion per subunit.</text>
</comment>
<dbReference type="EC" id="2.7.1.71" evidence="7"/>
<dbReference type="GO" id="GO:0008652">
    <property type="term" value="P:amino acid biosynthetic process"/>
    <property type="evidence" value="ECO:0007669"/>
    <property type="project" value="UniProtKB-KW"/>
</dbReference>
<dbReference type="PANTHER" id="PTHR21087:SF16">
    <property type="entry name" value="SHIKIMATE KINASE 1, CHLOROPLASTIC"/>
    <property type="match status" value="1"/>
</dbReference>
<dbReference type="NCBIfam" id="NF006015">
    <property type="entry name" value="PRK08154.1"/>
    <property type="match status" value="1"/>
</dbReference>
<dbReference type="InterPro" id="IPR027417">
    <property type="entry name" value="P-loop_NTPase"/>
</dbReference>
<dbReference type="EMBL" id="JABDJR010000235">
    <property type="protein sequence ID" value="NNF06336.1"/>
    <property type="molecule type" value="Genomic_DNA"/>
</dbReference>
<comment type="subcellular location">
    <subcellularLocation>
        <location evidence="7">Cytoplasm</location>
    </subcellularLocation>
</comment>
<feature type="binding site" evidence="7">
    <location>
        <begin position="90"/>
        <end position="95"/>
    </location>
    <ligand>
        <name>ATP</name>
        <dbReference type="ChEBI" id="CHEBI:30616"/>
    </ligand>
</feature>
<feature type="domain" description="HTH cro/C1-type" evidence="8">
    <location>
        <begin position="17"/>
        <end position="71"/>
    </location>
</feature>
<dbReference type="GO" id="GO:0003677">
    <property type="term" value="F:DNA binding"/>
    <property type="evidence" value="ECO:0007669"/>
    <property type="project" value="InterPro"/>
</dbReference>
<dbReference type="Gene3D" id="1.10.260.40">
    <property type="entry name" value="lambda repressor-like DNA-binding domains"/>
    <property type="match status" value="1"/>
</dbReference>
<comment type="catalytic activity">
    <reaction evidence="7">
        <text>shikimate + ATP = 3-phosphoshikimate + ADP + H(+)</text>
        <dbReference type="Rhea" id="RHEA:13121"/>
        <dbReference type="ChEBI" id="CHEBI:15378"/>
        <dbReference type="ChEBI" id="CHEBI:30616"/>
        <dbReference type="ChEBI" id="CHEBI:36208"/>
        <dbReference type="ChEBI" id="CHEBI:145989"/>
        <dbReference type="ChEBI" id="CHEBI:456216"/>
        <dbReference type="EC" id="2.7.1.71"/>
    </reaction>
</comment>
<dbReference type="GO" id="GO:0004765">
    <property type="term" value="F:shikimate kinase activity"/>
    <property type="evidence" value="ECO:0007669"/>
    <property type="project" value="UniProtKB-UniRule"/>
</dbReference>
<dbReference type="PANTHER" id="PTHR21087">
    <property type="entry name" value="SHIKIMATE KINASE"/>
    <property type="match status" value="1"/>
</dbReference>
<comment type="similarity">
    <text evidence="7">Belongs to the shikimate kinase family.</text>
</comment>
<comment type="subunit">
    <text evidence="7">Monomer.</text>
</comment>
<dbReference type="InterPro" id="IPR000623">
    <property type="entry name" value="Shikimate_kinase/TSH1"/>
</dbReference>
<dbReference type="SUPFAM" id="SSF47413">
    <property type="entry name" value="lambda repressor-like DNA-binding domains"/>
    <property type="match status" value="1"/>
</dbReference>
<feature type="binding site" evidence="7">
    <location>
        <position position="94"/>
    </location>
    <ligand>
        <name>Mg(2+)</name>
        <dbReference type="ChEBI" id="CHEBI:18420"/>
    </ligand>
</feature>
<accession>A0A7Y2H1U8</accession>
<proteinExistence type="inferred from homology"/>
<dbReference type="CDD" id="cd00464">
    <property type="entry name" value="SK"/>
    <property type="match status" value="1"/>
</dbReference>
<name>A0A7Y2H1U8_UNCEI</name>
<dbReference type="PRINTS" id="PR01100">
    <property type="entry name" value="SHIKIMTKNASE"/>
</dbReference>